<keyword evidence="3" id="KW-0378">Hydrolase</keyword>
<dbReference type="RefSeq" id="WP_345605796.1">
    <property type="nucleotide sequence ID" value="NZ_BAABIV010000025.1"/>
</dbReference>
<accession>A0ABP9IKJ6</accession>
<dbReference type="Gene3D" id="1.50.10.10">
    <property type="match status" value="1"/>
</dbReference>
<name>A0ABP9IKJ6_9ACTN</name>
<dbReference type="InterPro" id="IPR008928">
    <property type="entry name" value="6-hairpin_glycosidase_sf"/>
</dbReference>
<gene>
    <name evidence="3" type="ORF">GCM10023257_51350</name>
</gene>
<dbReference type="GO" id="GO:0016787">
    <property type="term" value="F:hydrolase activity"/>
    <property type="evidence" value="ECO:0007669"/>
    <property type="project" value="UniProtKB-KW"/>
</dbReference>
<comment type="caution">
    <text evidence="3">The sequence shown here is derived from an EMBL/GenBank/DDBJ whole genome shotgun (WGS) entry which is preliminary data.</text>
</comment>
<dbReference type="Pfam" id="PF00723">
    <property type="entry name" value="Glyco_hydro_15"/>
    <property type="match status" value="1"/>
</dbReference>
<dbReference type="EMBL" id="BAABIV010000025">
    <property type="protein sequence ID" value="GAA5000916.1"/>
    <property type="molecule type" value="Genomic_DNA"/>
</dbReference>
<evidence type="ECO:0000259" key="2">
    <source>
        <dbReference type="Pfam" id="PF19291"/>
    </source>
</evidence>
<sequence>MHPHIEDYALIGDQQTAALVSTDGSVDWLCLPRFDSAACFAKLLGDEDNGHWRIAPKGAERCTRRAYRPDTLVLDTEWETAEGAVRVTDLMPQRDRAPDLVRIVEGLRGEVTVRSVLRLRFDHGSIVPWVRRADGHRVAVAGPDSAWLRSEPEVHTWGEDFGTHAEFTVAEGEKVAFVLTWHPSHEPRPPLIDPYVSLEHSVEDWRAWAARCRYQGPHRDAVVRSLITLKALTYQPTGGIVAAPTTSLPEEPGGVRNWDYRFCWLRDSTLTLGALLSAGYLEEAEAWRDWLLRAVAGNPSDLQIMYGVAGERRLPEYELPWLSGFAASAPVRIGNDAVNQLQLDVYGEVMDSLSLARLAGMRPQPQMWELQCALMDFLATVWREPDEGLWEVRGGRRQFVHSKVMTWVALDRAVRTLEHHPELGGGDVDGWRALRDEVHREVCEKGYDPVRNTFTQYYGSRELDASLLLVPRVGFLPPDDPRVVGTVDAVGAELTRDGLVRRYSTEGRQVDGLPGGEGTFLVCSFWYADALHATGRTKEARELFERLVGLANDVGLLAEEYDPVSGHQLGNFPQAFSHVGLVNTALALFGDEGAG</sequence>
<feature type="domain" description="Trehalase-like N-terminal" evidence="2">
    <location>
        <begin position="3"/>
        <end position="139"/>
    </location>
</feature>
<dbReference type="PANTHER" id="PTHR31616:SF0">
    <property type="entry name" value="GLUCAN 1,4-ALPHA-GLUCOSIDASE"/>
    <property type="match status" value="1"/>
</dbReference>
<proteinExistence type="predicted"/>
<dbReference type="InterPro" id="IPR012341">
    <property type="entry name" value="6hp_glycosidase-like_sf"/>
</dbReference>
<keyword evidence="4" id="KW-1185">Reference proteome</keyword>
<dbReference type="Pfam" id="PF19291">
    <property type="entry name" value="TREH_N"/>
    <property type="match status" value="1"/>
</dbReference>
<evidence type="ECO:0000259" key="1">
    <source>
        <dbReference type="Pfam" id="PF00723"/>
    </source>
</evidence>
<dbReference type="PANTHER" id="PTHR31616">
    <property type="entry name" value="TREHALASE"/>
    <property type="match status" value="1"/>
</dbReference>
<dbReference type="InterPro" id="IPR011613">
    <property type="entry name" value="GH15-like"/>
</dbReference>
<dbReference type="Proteomes" id="UP001500610">
    <property type="component" value="Unassembled WGS sequence"/>
</dbReference>
<evidence type="ECO:0000313" key="3">
    <source>
        <dbReference type="EMBL" id="GAA5000916.1"/>
    </source>
</evidence>
<dbReference type="SUPFAM" id="SSF48208">
    <property type="entry name" value="Six-hairpin glycosidases"/>
    <property type="match status" value="1"/>
</dbReference>
<organism evidence="3 4">
    <name type="scientific">Streptomyces hyderabadensis</name>
    <dbReference type="NCBI Taxonomy" id="598549"/>
    <lineage>
        <taxon>Bacteria</taxon>
        <taxon>Bacillati</taxon>
        <taxon>Actinomycetota</taxon>
        <taxon>Actinomycetes</taxon>
        <taxon>Kitasatosporales</taxon>
        <taxon>Streptomycetaceae</taxon>
        <taxon>Streptomyces</taxon>
    </lineage>
</organism>
<reference evidence="4" key="1">
    <citation type="journal article" date="2019" name="Int. J. Syst. Evol. Microbiol.">
        <title>The Global Catalogue of Microorganisms (GCM) 10K type strain sequencing project: providing services to taxonomists for standard genome sequencing and annotation.</title>
        <authorList>
            <consortium name="The Broad Institute Genomics Platform"/>
            <consortium name="The Broad Institute Genome Sequencing Center for Infectious Disease"/>
            <person name="Wu L."/>
            <person name="Ma J."/>
        </authorList>
    </citation>
    <scope>NUCLEOTIDE SEQUENCE [LARGE SCALE GENOMIC DNA]</scope>
    <source>
        <strain evidence="4">JCM 17657</strain>
    </source>
</reference>
<evidence type="ECO:0000313" key="4">
    <source>
        <dbReference type="Proteomes" id="UP001500610"/>
    </source>
</evidence>
<feature type="domain" description="GH15-like" evidence="1">
    <location>
        <begin position="216"/>
        <end position="585"/>
    </location>
</feature>
<protein>
    <submittedName>
        <fullName evidence="3">Glycoside hydrolase family 15 protein</fullName>
    </submittedName>
</protein>
<dbReference type="InterPro" id="IPR045582">
    <property type="entry name" value="Trehalase-like_N"/>
</dbReference>